<dbReference type="GO" id="GO:0016717">
    <property type="term" value="F:oxidoreductase activity, acting on paired donors, with oxidation of a pair of donors resulting in the reduction of molecular oxygen to two molecules of water"/>
    <property type="evidence" value="ECO:0007669"/>
    <property type="project" value="TreeGrafter"/>
</dbReference>
<feature type="transmembrane region" description="Helical" evidence="1">
    <location>
        <begin position="99"/>
        <end position="118"/>
    </location>
</feature>
<dbReference type="AlphaFoldDB" id="A0A147H583"/>
<evidence type="ECO:0000256" key="1">
    <source>
        <dbReference type="SAM" id="Phobius"/>
    </source>
</evidence>
<evidence type="ECO:0000313" key="4">
    <source>
        <dbReference type="Proteomes" id="UP000072741"/>
    </source>
</evidence>
<dbReference type="OrthoDB" id="9800167at2"/>
<keyword evidence="1" id="KW-0472">Membrane</keyword>
<organism evidence="3 4">
    <name type="scientific">Pseudacidovorax intermedius</name>
    <dbReference type="NCBI Taxonomy" id="433924"/>
    <lineage>
        <taxon>Bacteria</taxon>
        <taxon>Pseudomonadati</taxon>
        <taxon>Pseudomonadota</taxon>
        <taxon>Betaproteobacteria</taxon>
        <taxon>Burkholderiales</taxon>
        <taxon>Comamonadaceae</taxon>
        <taxon>Pseudacidovorax</taxon>
    </lineage>
</organism>
<dbReference type="GO" id="GO:0008610">
    <property type="term" value="P:lipid biosynthetic process"/>
    <property type="evidence" value="ECO:0007669"/>
    <property type="project" value="UniProtKB-ARBA"/>
</dbReference>
<keyword evidence="1" id="KW-1133">Transmembrane helix</keyword>
<protein>
    <recommendedName>
        <fullName evidence="2">Fatty acid desaturase domain-containing protein</fullName>
    </recommendedName>
</protein>
<name>A0A147H583_9BURK</name>
<dbReference type="PANTHER" id="PTHR19353:SF19">
    <property type="entry name" value="DELTA(5) FATTY ACID DESATURASE C-RELATED"/>
    <property type="match status" value="1"/>
</dbReference>
<comment type="caution">
    <text evidence="3">The sequence shown here is derived from an EMBL/GenBank/DDBJ whole genome shotgun (WGS) entry which is preliminary data.</text>
</comment>
<evidence type="ECO:0000259" key="2">
    <source>
        <dbReference type="Pfam" id="PF00487"/>
    </source>
</evidence>
<dbReference type="GO" id="GO:0016020">
    <property type="term" value="C:membrane"/>
    <property type="evidence" value="ECO:0007669"/>
    <property type="project" value="TreeGrafter"/>
</dbReference>
<keyword evidence="4" id="KW-1185">Reference proteome</keyword>
<dbReference type="RefSeq" id="WP_058641071.1">
    <property type="nucleotide sequence ID" value="NZ_LDSL01000038.1"/>
</dbReference>
<keyword evidence="1" id="KW-0812">Transmembrane</keyword>
<dbReference type="Proteomes" id="UP000072741">
    <property type="component" value="Unassembled WGS sequence"/>
</dbReference>
<dbReference type="Pfam" id="PF00487">
    <property type="entry name" value="FA_desaturase"/>
    <property type="match status" value="1"/>
</dbReference>
<dbReference type="InterPro" id="IPR005804">
    <property type="entry name" value="FA_desaturase_dom"/>
</dbReference>
<feature type="domain" description="Fatty acid desaturase" evidence="2">
    <location>
        <begin position="58"/>
        <end position="285"/>
    </location>
</feature>
<gene>
    <name evidence="3" type="ORF">NS331_05920</name>
</gene>
<dbReference type="InterPro" id="IPR012171">
    <property type="entry name" value="Fatty_acid_desaturase"/>
</dbReference>
<reference evidence="3 4" key="1">
    <citation type="journal article" date="2016" name="Front. Microbiol.">
        <title>Genomic Resource of Rice Seed Associated Bacteria.</title>
        <authorList>
            <person name="Midha S."/>
            <person name="Bansal K."/>
            <person name="Sharma S."/>
            <person name="Kumar N."/>
            <person name="Patil P.P."/>
            <person name="Chaudhry V."/>
            <person name="Patil P.B."/>
        </authorList>
    </citation>
    <scope>NUCLEOTIDE SEQUENCE [LARGE SCALE GENOMIC DNA]</scope>
    <source>
        <strain evidence="3 4">NS331</strain>
    </source>
</reference>
<dbReference type="EMBL" id="LDSL01000038">
    <property type="protein sequence ID" value="KTT24830.1"/>
    <property type="molecule type" value="Genomic_DNA"/>
</dbReference>
<feature type="transmembrane region" description="Helical" evidence="1">
    <location>
        <begin position="31"/>
        <end position="54"/>
    </location>
</feature>
<feature type="transmembrane region" description="Helical" evidence="1">
    <location>
        <begin position="195"/>
        <end position="216"/>
    </location>
</feature>
<proteinExistence type="predicted"/>
<feature type="transmembrane region" description="Helical" evidence="1">
    <location>
        <begin position="168"/>
        <end position="189"/>
    </location>
</feature>
<evidence type="ECO:0000313" key="3">
    <source>
        <dbReference type="EMBL" id="KTT24830.1"/>
    </source>
</evidence>
<dbReference type="PANTHER" id="PTHR19353">
    <property type="entry name" value="FATTY ACID DESATURASE 2"/>
    <property type="match status" value="1"/>
</dbReference>
<accession>A0A147H583</accession>
<feature type="transmembrane region" description="Helical" evidence="1">
    <location>
        <begin position="60"/>
        <end position="78"/>
    </location>
</feature>
<sequence>MNKTLPPDARPVAIPPDKAGPLRALTLPPRLAWPTFWMWVVSIVGVVGTDVLALRGSLPYGAACVLNVLFMYPLFGVIHDATHRAVSSNARLNDWIGRIGLLLIAPHGTLGMFRWAHMQHHRHTNGDKDPDEWIHGRWWTLPLRWMSFDLGYLLFIPSRGDAIGRRQLRHTFAALAVLLAVVGVLVWLGHGREVLWLWLIPARLTMMLFGFVFFWLPHVKHDVTAEQNLTLATSMRFGGERWLGPLLQFHNYHLLHHLYPSAPPYNHPRIWRLIEPELRQRDLAVQKGLAIRAEVWPGRRSAA</sequence>